<evidence type="ECO:0000256" key="1">
    <source>
        <dbReference type="ARBA" id="ARBA00022679"/>
    </source>
</evidence>
<dbReference type="SMART" id="SM01012">
    <property type="entry name" value="ANTAR"/>
    <property type="match status" value="1"/>
</dbReference>
<dbReference type="InterPro" id="IPR005561">
    <property type="entry name" value="ANTAR"/>
</dbReference>
<accession>A0A368VWA1</accession>
<comment type="caution">
    <text evidence="6">The sequence shown here is derived from an EMBL/GenBank/DDBJ whole genome shotgun (WGS) entry which is preliminary data.</text>
</comment>
<evidence type="ECO:0000256" key="4">
    <source>
        <dbReference type="ARBA" id="ARBA00023163"/>
    </source>
</evidence>
<dbReference type="AlphaFoldDB" id="A0A368VWA1"/>
<dbReference type="RefSeq" id="WP_246195794.1">
    <property type="nucleotide sequence ID" value="NZ_QPJC01000006.1"/>
</dbReference>
<evidence type="ECO:0000259" key="5">
    <source>
        <dbReference type="PROSITE" id="PS50921"/>
    </source>
</evidence>
<dbReference type="PROSITE" id="PS50921">
    <property type="entry name" value="ANTAR"/>
    <property type="match status" value="1"/>
</dbReference>
<keyword evidence="7" id="KW-1185">Reference proteome</keyword>
<organism evidence="6 7">
    <name type="scientific">Halopolyspora algeriensis</name>
    <dbReference type="NCBI Taxonomy" id="1500506"/>
    <lineage>
        <taxon>Bacteria</taxon>
        <taxon>Bacillati</taxon>
        <taxon>Actinomycetota</taxon>
        <taxon>Actinomycetes</taxon>
        <taxon>Actinomycetes incertae sedis</taxon>
        <taxon>Halopolyspora</taxon>
    </lineage>
</organism>
<proteinExistence type="predicted"/>
<dbReference type="InterPro" id="IPR011006">
    <property type="entry name" value="CheY-like_superfamily"/>
</dbReference>
<dbReference type="SUPFAM" id="SSF52172">
    <property type="entry name" value="CheY-like"/>
    <property type="match status" value="1"/>
</dbReference>
<dbReference type="Gene3D" id="1.10.10.10">
    <property type="entry name" value="Winged helix-like DNA-binding domain superfamily/Winged helix DNA-binding domain"/>
    <property type="match status" value="1"/>
</dbReference>
<evidence type="ECO:0000313" key="6">
    <source>
        <dbReference type="EMBL" id="RCW43683.1"/>
    </source>
</evidence>
<dbReference type="SUPFAM" id="SSF55781">
    <property type="entry name" value="GAF domain-like"/>
    <property type="match status" value="1"/>
</dbReference>
<protein>
    <submittedName>
        <fullName evidence="6">GAF domain-containing protein</fullName>
    </submittedName>
</protein>
<gene>
    <name evidence="6" type="ORF">DFQ14_106161</name>
</gene>
<keyword evidence="1" id="KW-0808">Transferase</keyword>
<reference evidence="6 7" key="1">
    <citation type="submission" date="2018-07" db="EMBL/GenBank/DDBJ databases">
        <title>Genomic Encyclopedia of Type Strains, Phase III (KMG-III): the genomes of soil and plant-associated and newly described type strains.</title>
        <authorList>
            <person name="Whitman W."/>
        </authorList>
    </citation>
    <scope>NUCLEOTIDE SEQUENCE [LARGE SCALE GENOMIC DNA]</scope>
    <source>
        <strain evidence="6 7">CECT 8575</strain>
    </source>
</reference>
<dbReference type="GO" id="GO:0016301">
    <property type="term" value="F:kinase activity"/>
    <property type="evidence" value="ECO:0007669"/>
    <property type="project" value="UniProtKB-KW"/>
</dbReference>
<dbReference type="InterPro" id="IPR029016">
    <property type="entry name" value="GAF-like_dom_sf"/>
</dbReference>
<dbReference type="EMBL" id="QPJC01000006">
    <property type="protein sequence ID" value="RCW43683.1"/>
    <property type="molecule type" value="Genomic_DNA"/>
</dbReference>
<dbReference type="Pfam" id="PF13185">
    <property type="entry name" value="GAF_2"/>
    <property type="match status" value="1"/>
</dbReference>
<dbReference type="InterPro" id="IPR012074">
    <property type="entry name" value="GAF_ANTAR"/>
</dbReference>
<dbReference type="GO" id="GO:0003723">
    <property type="term" value="F:RNA binding"/>
    <property type="evidence" value="ECO:0007669"/>
    <property type="project" value="InterPro"/>
</dbReference>
<keyword evidence="2" id="KW-0418">Kinase</keyword>
<dbReference type="Gene3D" id="3.30.450.40">
    <property type="match status" value="1"/>
</dbReference>
<evidence type="ECO:0000256" key="2">
    <source>
        <dbReference type="ARBA" id="ARBA00022777"/>
    </source>
</evidence>
<dbReference type="InterPro" id="IPR036388">
    <property type="entry name" value="WH-like_DNA-bd_sf"/>
</dbReference>
<dbReference type="InterPro" id="IPR003018">
    <property type="entry name" value="GAF"/>
</dbReference>
<dbReference type="Pfam" id="PF03861">
    <property type="entry name" value="ANTAR"/>
    <property type="match status" value="1"/>
</dbReference>
<evidence type="ECO:0000313" key="7">
    <source>
        <dbReference type="Proteomes" id="UP000253495"/>
    </source>
</evidence>
<dbReference type="PIRSF" id="PIRSF036625">
    <property type="entry name" value="GAF_ANTAR"/>
    <property type="match status" value="1"/>
</dbReference>
<dbReference type="Proteomes" id="UP000253495">
    <property type="component" value="Unassembled WGS sequence"/>
</dbReference>
<name>A0A368VWA1_9ACTN</name>
<feature type="domain" description="ANTAR" evidence="5">
    <location>
        <begin position="165"/>
        <end position="226"/>
    </location>
</feature>
<keyword evidence="4" id="KW-0804">Transcription</keyword>
<sequence length="233" mass="25582">MADEFDVEGLATSFAHMARHLLAQDSVGSTLDRIAAHATLRIDGCQEASIVVLDANRQLSTVASTGDLGRESDRIQAELGEGPHFEVAENYQEVYRIADMGGSGDRWPRYAPKARALGIGSMMGFLLFTAWDRLGTLNLYSSRPNAFTKRSEQVGWIFASHAAVAFAAARNDAQLHEAIATRQGIGEAMGIIMNRHKTSEEQAFEVLKKSSQEHHVKLRDIARQVTETGEIPE</sequence>
<evidence type="ECO:0000256" key="3">
    <source>
        <dbReference type="ARBA" id="ARBA00023015"/>
    </source>
</evidence>
<keyword evidence="3" id="KW-0805">Transcription regulation</keyword>